<protein>
    <submittedName>
        <fullName evidence="1">Uncharacterized protein</fullName>
    </submittedName>
</protein>
<keyword evidence="2" id="KW-1185">Reference proteome</keyword>
<accession>A0AAU9IC98</accession>
<reference evidence="1" key="1">
    <citation type="submission" date="2021-09" db="EMBL/GenBank/DDBJ databases">
        <authorList>
            <consortium name="AG Swart"/>
            <person name="Singh M."/>
            <person name="Singh A."/>
            <person name="Seah K."/>
            <person name="Emmerich C."/>
        </authorList>
    </citation>
    <scope>NUCLEOTIDE SEQUENCE</scope>
    <source>
        <strain evidence="1">ATCC30299</strain>
    </source>
</reference>
<dbReference type="Proteomes" id="UP001162131">
    <property type="component" value="Unassembled WGS sequence"/>
</dbReference>
<gene>
    <name evidence="1" type="ORF">BSTOLATCC_MIC2799</name>
</gene>
<dbReference type="EMBL" id="CAJZBQ010000003">
    <property type="protein sequence ID" value="CAG9311097.1"/>
    <property type="molecule type" value="Genomic_DNA"/>
</dbReference>
<comment type="caution">
    <text evidence="1">The sequence shown here is derived from an EMBL/GenBank/DDBJ whole genome shotgun (WGS) entry which is preliminary data.</text>
</comment>
<sequence>MQIEKGDYFLDRNWENKINCVLYHWLLKMSWFFGRLSLKGLFKYPWAHLNTHRNYNDMQFWNKILSTAGNLKLKL</sequence>
<evidence type="ECO:0000313" key="1">
    <source>
        <dbReference type="EMBL" id="CAG9311097.1"/>
    </source>
</evidence>
<name>A0AAU9IC98_9CILI</name>
<organism evidence="1 2">
    <name type="scientific">Blepharisma stoltei</name>
    <dbReference type="NCBI Taxonomy" id="1481888"/>
    <lineage>
        <taxon>Eukaryota</taxon>
        <taxon>Sar</taxon>
        <taxon>Alveolata</taxon>
        <taxon>Ciliophora</taxon>
        <taxon>Postciliodesmatophora</taxon>
        <taxon>Heterotrichea</taxon>
        <taxon>Heterotrichida</taxon>
        <taxon>Blepharismidae</taxon>
        <taxon>Blepharisma</taxon>
    </lineage>
</organism>
<evidence type="ECO:0000313" key="2">
    <source>
        <dbReference type="Proteomes" id="UP001162131"/>
    </source>
</evidence>
<dbReference type="AlphaFoldDB" id="A0AAU9IC98"/>
<proteinExistence type="predicted"/>